<accession>A0A9P7KMB1</accession>
<evidence type="ECO:0000256" key="6">
    <source>
        <dbReference type="SAM" id="Phobius"/>
    </source>
</evidence>
<organism evidence="7 8">
    <name type="scientific">Sphagnurus paluster</name>
    <dbReference type="NCBI Taxonomy" id="117069"/>
    <lineage>
        <taxon>Eukaryota</taxon>
        <taxon>Fungi</taxon>
        <taxon>Dikarya</taxon>
        <taxon>Basidiomycota</taxon>
        <taxon>Agaricomycotina</taxon>
        <taxon>Agaricomycetes</taxon>
        <taxon>Agaricomycetidae</taxon>
        <taxon>Agaricales</taxon>
        <taxon>Tricholomatineae</taxon>
        <taxon>Lyophyllaceae</taxon>
        <taxon>Sphagnurus</taxon>
    </lineage>
</organism>
<reference evidence="7" key="1">
    <citation type="submission" date="2021-02" db="EMBL/GenBank/DDBJ databases">
        <authorList>
            <person name="Nieuwenhuis M."/>
            <person name="Van De Peppel L.J.J."/>
        </authorList>
    </citation>
    <scope>NUCLEOTIDE SEQUENCE</scope>
    <source>
        <strain evidence="7">D49</strain>
    </source>
</reference>
<protein>
    <submittedName>
        <fullName evidence="7">Uncharacterized protein</fullName>
    </submittedName>
</protein>
<evidence type="ECO:0000256" key="4">
    <source>
        <dbReference type="ARBA" id="ARBA00022989"/>
    </source>
</evidence>
<evidence type="ECO:0000256" key="2">
    <source>
        <dbReference type="ARBA" id="ARBA00022448"/>
    </source>
</evidence>
<evidence type="ECO:0000256" key="1">
    <source>
        <dbReference type="ARBA" id="ARBA00004141"/>
    </source>
</evidence>
<evidence type="ECO:0000313" key="8">
    <source>
        <dbReference type="Proteomes" id="UP000717328"/>
    </source>
</evidence>
<evidence type="ECO:0000256" key="5">
    <source>
        <dbReference type="ARBA" id="ARBA00023136"/>
    </source>
</evidence>
<keyword evidence="3 6" id="KW-0812">Transmembrane</keyword>
<dbReference type="OrthoDB" id="3639251at2759"/>
<keyword evidence="8" id="KW-1185">Reference proteome</keyword>
<reference evidence="7" key="2">
    <citation type="submission" date="2021-10" db="EMBL/GenBank/DDBJ databases">
        <title>Phylogenomics reveals ancestral predisposition of the termite-cultivated fungus Termitomyces towards a domesticated lifestyle.</title>
        <authorList>
            <person name="Auxier B."/>
            <person name="Grum-Grzhimaylo A."/>
            <person name="Cardenas M.E."/>
            <person name="Lodge J.D."/>
            <person name="Laessoe T."/>
            <person name="Pedersen O."/>
            <person name="Smith M.E."/>
            <person name="Kuyper T.W."/>
            <person name="Franco-Molano E.A."/>
            <person name="Baroni T.J."/>
            <person name="Aanen D.K."/>
        </authorList>
    </citation>
    <scope>NUCLEOTIDE SEQUENCE</scope>
    <source>
        <strain evidence="7">D49</strain>
    </source>
</reference>
<proteinExistence type="predicted"/>
<comment type="subcellular location">
    <subcellularLocation>
        <location evidence="1">Membrane</location>
        <topology evidence="1">Multi-pass membrane protein</topology>
    </subcellularLocation>
</comment>
<dbReference type="EMBL" id="JABCKI010000130">
    <property type="protein sequence ID" value="KAG5652396.1"/>
    <property type="molecule type" value="Genomic_DNA"/>
</dbReference>
<evidence type="ECO:0000313" key="7">
    <source>
        <dbReference type="EMBL" id="KAG5652396.1"/>
    </source>
</evidence>
<feature type="transmembrane region" description="Helical" evidence="6">
    <location>
        <begin position="47"/>
        <end position="71"/>
    </location>
</feature>
<keyword evidence="5 6" id="KW-0472">Membrane</keyword>
<evidence type="ECO:0000256" key="3">
    <source>
        <dbReference type="ARBA" id="ARBA00022692"/>
    </source>
</evidence>
<dbReference type="GO" id="GO:0022857">
    <property type="term" value="F:transmembrane transporter activity"/>
    <property type="evidence" value="ECO:0007669"/>
    <property type="project" value="TreeGrafter"/>
</dbReference>
<name>A0A9P7KMB1_9AGAR</name>
<gene>
    <name evidence="7" type="ORF">H0H81_005153</name>
</gene>
<dbReference type="PANTHER" id="PTHR43791">
    <property type="entry name" value="PERMEASE-RELATED"/>
    <property type="match status" value="1"/>
</dbReference>
<dbReference type="GO" id="GO:0016020">
    <property type="term" value="C:membrane"/>
    <property type="evidence" value="ECO:0007669"/>
    <property type="project" value="UniProtKB-SubCell"/>
</dbReference>
<feature type="transmembrane region" description="Helical" evidence="6">
    <location>
        <begin position="77"/>
        <end position="95"/>
    </location>
</feature>
<dbReference type="AlphaFoldDB" id="A0A9P7KMB1"/>
<sequence>MVSSQKSSDHSEKHVEDVTKDVERVNEDYADDSDFVRRTLRKADMRMLPLLGLLYAIALIDRTNLGIARIAGMEKDLIIEGIITIVLGLLTYLFVADFPDKNRFLTPEQTKMILDRVEKDRGDSLPDEMTWEKLRRHLSDWTMWAFGTRRLPFASI</sequence>
<keyword evidence="4 6" id="KW-1133">Transmembrane helix</keyword>
<dbReference type="Proteomes" id="UP000717328">
    <property type="component" value="Unassembled WGS sequence"/>
</dbReference>
<comment type="caution">
    <text evidence="7">The sequence shown here is derived from an EMBL/GenBank/DDBJ whole genome shotgun (WGS) entry which is preliminary data.</text>
</comment>
<dbReference type="PANTHER" id="PTHR43791:SF3">
    <property type="entry name" value="MAJOR FACILITATOR SUPERFAMILY (MFS) PROFILE DOMAIN-CONTAINING PROTEIN"/>
    <property type="match status" value="1"/>
</dbReference>
<keyword evidence="2" id="KW-0813">Transport</keyword>